<keyword evidence="2" id="KW-1185">Reference proteome</keyword>
<gene>
    <name evidence="1" type="ORF">BKK80_09500</name>
</gene>
<reference evidence="1 2" key="1">
    <citation type="submission" date="2016-10" db="EMBL/GenBank/DDBJ databases">
        <title>Complete genome sequences of three Cupriavidus strains isolated from various Malaysian environments.</title>
        <authorList>
            <person name="Abdullah A.A.-A."/>
            <person name="Shafie N.A.H."/>
            <person name="Lau N.S."/>
        </authorList>
    </citation>
    <scope>NUCLEOTIDE SEQUENCE [LARGE SCALE GENOMIC DNA]</scope>
    <source>
        <strain evidence="1 2">USMAA1020</strain>
    </source>
</reference>
<accession>A0ABM6F3N0</accession>
<dbReference type="EMBL" id="CP017754">
    <property type="protein sequence ID" value="AOZ06042.1"/>
    <property type="molecule type" value="Genomic_DNA"/>
</dbReference>
<dbReference type="Pfam" id="PF07235">
    <property type="entry name" value="DUF1427"/>
    <property type="match status" value="1"/>
</dbReference>
<name>A0ABM6F3N0_9BURK</name>
<dbReference type="RefSeq" id="WP_071012286.1">
    <property type="nucleotide sequence ID" value="NZ_CP017754.1"/>
</dbReference>
<proteinExistence type="predicted"/>
<dbReference type="NCBIfam" id="TIGR03510">
    <property type="entry name" value="XapX"/>
    <property type="match status" value="1"/>
</dbReference>
<organism evidence="1 2">
    <name type="scientific">Cupriavidus malaysiensis</name>
    <dbReference type="NCBI Taxonomy" id="367825"/>
    <lineage>
        <taxon>Bacteria</taxon>
        <taxon>Pseudomonadati</taxon>
        <taxon>Pseudomonadota</taxon>
        <taxon>Betaproteobacteria</taxon>
        <taxon>Burkholderiales</taxon>
        <taxon>Burkholderiaceae</taxon>
        <taxon>Cupriavidus</taxon>
    </lineage>
</organism>
<dbReference type="InterPro" id="IPR020017">
    <property type="entry name" value="XapX_domain"/>
</dbReference>
<evidence type="ECO:0000313" key="1">
    <source>
        <dbReference type="EMBL" id="AOZ06042.1"/>
    </source>
</evidence>
<dbReference type="InterPro" id="IPR009872">
    <property type="entry name" value="DUF1427"/>
</dbReference>
<dbReference type="Proteomes" id="UP000177515">
    <property type="component" value="Chromosome 1"/>
</dbReference>
<evidence type="ECO:0000313" key="2">
    <source>
        <dbReference type="Proteomes" id="UP000177515"/>
    </source>
</evidence>
<protein>
    <submittedName>
        <fullName evidence="1">ABC transporter substrate-binding protein</fullName>
    </submittedName>
</protein>
<sequence>MKVYIVSLAAGILVGIIYALLQVRSPAPPAVALIGLLGMLIGEQVVPPVKRMLAGEPVSVAWFRSECVPKITGTPAPTLVAARTEAEASPDQPPPAAR</sequence>